<dbReference type="EMBL" id="JAWDGP010002576">
    <property type="protein sequence ID" value="KAK3781896.1"/>
    <property type="molecule type" value="Genomic_DNA"/>
</dbReference>
<dbReference type="AlphaFoldDB" id="A0AAE1A777"/>
<keyword evidence="2" id="KW-1185">Reference proteome</keyword>
<evidence type="ECO:0000313" key="2">
    <source>
        <dbReference type="Proteomes" id="UP001283361"/>
    </source>
</evidence>
<accession>A0AAE1A777</accession>
<gene>
    <name evidence="1" type="ORF">RRG08_020587</name>
</gene>
<name>A0AAE1A777_9GAST</name>
<proteinExistence type="predicted"/>
<protein>
    <submittedName>
        <fullName evidence="1">Uncharacterized protein</fullName>
    </submittedName>
</protein>
<dbReference type="Proteomes" id="UP001283361">
    <property type="component" value="Unassembled WGS sequence"/>
</dbReference>
<comment type="caution">
    <text evidence="1">The sequence shown here is derived from an EMBL/GenBank/DDBJ whole genome shotgun (WGS) entry which is preliminary data.</text>
</comment>
<sequence length="75" mass="8614">MEECKSCRSVLEVATYHVWMRACRKGEMEGGGVQENRLDENERLGQNDWRRGVQDGWAQGELLTSRANETVDNID</sequence>
<reference evidence="1" key="1">
    <citation type="journal article" date="2023" name="G3 (Bethesda)">
        <title>A reference genome for the long-term kleptoplast-retaining sea slug Elysia crispata morphotype clarki.</title>
        <authorList>
            <person name="Eastman K.E."/>
            <person name="Pendleton A.L."/>
            <person name="Shaikh M.A."/>
            <person name="Suttiyut T."/>
            <person name="Ogas R."/>
            <person name="Tomko P."/>
            <person name="Gavelis G."/>
            <person name="Widhalm J.R."/>
            <person name="Wisecaver J.H."/>
        </authorList>
    </citation>
    <scope>NUCLEOTIDE SEQUENCE</scope>
    <source>
        <strain evidence="1">ECLA1</strain>
    </source>
</reference>
<evidence type="ECO:0000313" key="1">
    <source>
        <dbReference type="EMBL" id="KAK3781896.1"/>
    </source>
</evidence>
<organism evidence="1 2">
    <name type="scientific">Elysia crispata</name>
    <name type="common">lettuce slug</name>
    <dbReference type="NCBI Taxonomy" id="231223"/>
    <lineage>
        <taxon>Eukaryota</taxon>
        <taxon>Metazoa</taxon>
        <taxon>Spiralia</taxon>
        <taxon>Lophotrochozoa</taxon>
        <taxon>Mollusca</taxon>
        <taxon>Gastropoda</taxon>
        <taxon>Heterobranchia</taxon>
        <taxon>Euthyneura</taxon>
        <taxon>Panpulmonata</taxon>
        <taxon>Sacoglossa</taxon>
        <taxon>Placobranchoidea</taxon>
        <taxon>Plakobranchidae</taxon>
        <taxon>Elysia</taxon>
    </lineage>
</organism>